<dbReference type="Proteomes" id="UP000230066">
    <property type="component" value="Unassembled WGS sequence"/>
</dbReference>
<evidence type="ECO:0000313" key="3">
    <source>
        <dbReference type="Proteomes" id="UP000230066"/>
    </source>
</evidence>
<protein>
    <submittedName>
        <fullName evidence="2">Uncharacterized protein</fullName>
    </submittedName>
</protein>
<proteinExistence type="predicted"/>
<evidence type="ECO:0000313" key="2">
    <source>
        <dbReference type="EMBL" id="THD20434.1"/>
    </source>
</evidence>
<sequence>MKIVLEYGKSLPGSKESREDRNTPNGVGIRALPAKSREFDHVSVTVKMLPACVNLPASRSVKFDGQLMDYFGFMRYFQSMVTRYNNDAAYLLDYLISVCEGGPAEAIRWCTVLEEEVMMKPYSS</sequence>
<keyword evidence="3" id="KW-1185">Reference proteome</keyword>
<accession>A0A4E0R254</accession>
<feature type="region of interest" description="Disordered" evidence="1">
    <location>
        <begin position="8"/>
        <end position="27"/>
    </location>
</feature>
<dbReference type="EMBL" id="JXXN02004635">
    <property type="protein sequence ID" value="THD20434.1"/>
    <property type="molecule type" value="Genomic_DNA"/>
</dbReference>
<name>A0A4E0R254_FASHE</name>
<dbReference type="AlphaFoldDB" id="A0A4E0R254"/>
<gene>
    <name evidence="2" type="ORF">D915_008727</name>
</gene>
<organism evidence="2 3">
    <name type="scientific">Fasciola hepatica</name>
    <name type="common">Liver fluke</name>
    <dbReference type="NCBI Taxonomy" id="6192"/>
    <lineage>
        <taxon>Eukaryota</taxon>
        <taxon>Metazoa</taxon>
        <taxon>Spiralia</taxon>
        <taxon>Lophotrochozoa</taxon>
        <taxon>Platyhelminthes</taxon>
        <taxon>Trematoda</taxon>
        <taxon>Digenea</taxon>
        <taxon>Plagiorchiida</taxon>
        <taxon>Echinostomata</taxon>
        <taxon>Echinostomatoidea</taxon>
        <taxon>Fasciolidae</taxon>
        <taxon>Fasciola</taxon>
    </lineage>
</organism>
<comment type="caution">
    <text evidence="2">The sequence shown here is derived from an EMBL/GenBank/DDBJ whole genome shotgun (WGS) entry which is preliminary data.</text>
</comment>
<reference evidence="2" key="1">
    <citation type="submission" date="2019-03" db="EMBL/GenBank/DDBJ databases">
        <title>Improved annotation for the trematode Fasciola hepatica.</title>
        <authorList>
            <person name="Choi Y.-J."/>
            <person name="Martin J."/>
            <person name="Mitreva M."/>
        </authorList>
    </citation>
    <scope>NUCLEOTIDE SEQUENCE [LARGE SCALE GENOMIC DNA]</scope>
</reference>
<evidence type="ECO:0000256" key="1">
    <source>
        <dbReference type="SAM" id="MobiDB-lite"/>
    </source>
</evidence>